<accession>A0ABX7JKH2</accession>
<dbReference type="Proteomes" id="UP000663629">
    <property type="component" value="Chromosome 2"/>
</dbReference>
<reference evidence="1 2" key="1">
    <citation type="submission" date="2021-02" db="EMBL/GenBank/DDBJ databases">
        <title>Paracoccus methylovroum sp.nov., a new methanol and methylamine utilizing methylotrophic denitrifer.</title>
        <authorList>
            <person name="Timsy T."/>
            <person name="Behrendt U."/>
            <person name="Ulrich A."/>
            <person name="Spanner T."/>
            <person name="Foesel B.U."/>
            <person name="Horn M.A."/>
            <person name="Kolb S."/>
        </authorList>
    </citation>
    <scope>NUCLEOTIDE SEQUENCE [LARGE SCALE GENOMIC DNA]</scope>
    <source>
        <strain evidence="1 2">H4-D09</strain>
    </source>
</reference>
<name>A0ABX7JKH2_9RHOB</name>
<proteinExistence type="predicted"/>
<dbReference type="Gene3D" id="1.10.530.10">
    <property type="match status" value="1"/>
</dbReference>
<evidence type="ECO:0008006" key="3">
    <source>
        <dbReference type="Google" id="ProtNLM"/>
    </source>
</evidence>
<sequence length="668" mass="71489">MFDQWQADVDEADAKAADTDFAKMVRQTLYDPERGYLNAQGGDALQQRKQAAETLQKAYEDRLAGLSPASRDMASRAMQGRLDSALLGIDQHAGRERLTYLDGQSKARVQSAIDDAIVDPANLARSLGIARAEVQDQARLNGWSPEQTDVAMKAAESDMHVGIVSRLEAVNPEQALQYLNAHRDSMAGGAVASLEGRLVPEVKRRRGYQGGMDAAAGYMGVNIQPSYYEATRGAESGGNDAAKNPNSTATGRYQFIQSTWDGLRKRRPDLGLTADGRADPAQQERAMRAFTEENARTLIRGGVAITNGNLYAAHFLGVGGALKVLTAPMGASVAQIVGQGVVAANRFLEGMTVADFMAWTERKMGGQAAGPSGEASGTSRSPVWDILQIADPDERAAAWQGYQAVSGQLAAEAKARQDAAVEAAFNAINQGGSVNQLSPEQLSLLGMSGTSSLIEYENKVKAGQRPETDPELFVELTMEAEVNPGAFASRDPLEWRNRLSDSDFKSLVQKQAEIQKGETNPSSAATVSTINTVTKDLLVSAGIDDKKKSGAQQVAKLQEGLLRWSQSFQAQNGGRTPTHLEIREQANAMLLPVVIDPPGLFNSVNGRAFEIDFDGVTPGDIVDGSLKIAGEAVAPEVIEAFVQEFEAALGRAPTPQEVVEGLAWAQAR</sequence>
<organism evidence="1 2">
    <name type="scientific">Paracoccus methylovorus</name>
    <dbReference type="NCBI Taxonomy" id="2812658"/>
    <lineage>
        <taxon>Bacteria</taxon>
        <taxon>Pseudomonadati</taxon>
        <taxon>Pseudomonadota</taxon>
        <taxon>Alphaproteobacteria</taxon>
        <taxon>Rhodobacterales</taxon>
        <taxon>Paracoccaceae</taxon>
        <taxon>Paracoccus</taxon>
    </lineage>
</organism>
<keyword evidence="2" id="KW-1185">Reference proteome</keyword>
<gene>
    <name evidence="1" type="ORF">JWJ88_17380</name>
</gene>
<dbReference type="RefSeq" id="WP_205295707.1">
    <property type="nucleotide sequence ID" value="NZ_CP070371.1"/>
</dbReference>
<protein>
    <recommendedName>
        <fullName evidence="3">Transglycosylase SLT domain-containing protein</fullName>
    </recommendedName>
</protein>
<dbReference type="SUPFAM" id="SSF53955">
    <property type="entry name" value="Lysozyme-like"/>
    <property type="match status" value="1"/>
</dbReference>
<dbReference type="InterPro" id="IPR023346">
    <property type="entry name" value="Lysozyme-like_dom_sf"/>
</dbReference>
<evidence type="ECO:0000313" key="1">
    <source>
        <dbReference type="EMBL" id="QRZ14737.1"/>
    </source>
</evidence>
<dbReference type="EMBL" id="CP070371">
    <property type="protein sequence ID" value="QRZ14737.1"/>
    <property type="molecule type" value="Genomic_DNA"/>
</dbReference>
<evidence type="ECO:0000313" key="2">
    <source>
        <dbReference type="Proteomes" id="UP000663629"/>
    </source>
</evidence>